<evidence type="ECO:0000313" key="10">
    <source>
        <dbReference type="Proteomes" id="UP000321337"/>
    </source>
</evidence>
<evidence type="ECO:0000256" key="6">
    <source>
        <dbReference type="ARBA" id="ARBA00023136"/>
    </source>
</evidence>
<dbReference type="PANTHER" id="PTHR23517">
    <property type="entry name" value="RESISTANCE PROTEIN MDTM, PUTATIVE-RELATED-RELATED"/>
    <property type="match status" value="1"/>
</dbReference>
<dbReference type="RefSeq" id="WP_198415389.1">
    <property type="nucleotide sequence ID" value="NZ_AP021884.1"/>
</dbReference>
<feature type="transmembrane region" description="Helical" evidence="7">
    <location>
        <begin position="82"/>
        <end position="101"/>
    </location>
</feature>
<evidence type="ECO:0000313" key="9">
    <source>
        <dbReference type="EMBL" id="GEP31910.1"/>
    </source>
</evidence>
<evidence type="ECO:0000256" key="1">
    <source>
        <dbReference type="ARBA" id="ARBA00004651"/>
    </source>
</evidence>
<evidence type="ECO:0000256" key="7">
    <source>
        <dbReference type="SAM" id="Phobius"/>
    </source>
</evidence>
<feature type="transmembrane region" description="Helical" evidence="7">
    <location>
        <begin position="12"/>
        <end position="39"/>
    </location>
</feature>
<proteinExistence type="predicted"/>
<evidence type="ECO:0000256" key="5">
    <source>
        <dbReference type="ARBA" id="ARBA00022989"/>
    </source>
</evidence>
<dbReference type="PANTHER" id="PTHR23517:SF2">
    <property type="entry name" value="MULTIDRUG RESISTANCE PROTEIN MDTH"/>
    <property type="match status" value="1"/>
</dbReference>
<dbReference type="Proteomes" id="UP000321337">
    <property type="component" value="Unassembled WGS sequence"/>
</dbReference>
<protein>
    <submittedName>
        <fullName evidence="9">MFS transporter</fullName>
    </submittedName>
</protein>
<feature type="transmembrane region" description="Helical" evidence="7">
    <location>
        <begin position="169"/>
        <end position="188"/>
    </location>
</feature>
<feature type="transmembrane region" description="Helical" evidence="7">
    <location>
        <begin position="304"/>
        <end position="322"/>
    </location>
</feature>
<name>A0A512LBQ2_9PROT</name>
<feature type="transmembrane region" description="Helical" evidence="7">
    <location>
        <begin position="370"/>
        <end position="391"/>
    </location>
</feature>
<dbReference type="SUPFAM" id="SSF103473">
    <property type="entry name" value="MFS general substrate transporter"/>
    <property type="match status" value="1"/>
</dbReference>
<keyword evidence="2" id="KW-0813">Transport</keyword>
<feature type="domain" description="Major facilitator superfamily (MFS) profile" evidence="8">
    <location>
        <begin position="14"/>
        <end position="396"/>
    </location>
</feature>
<dbReference type="Gene3D" id="3.30.70.100">
    <property type="match status" value="1"/>
</dbReference>
<dbReference type="PROSITE" id="PS50850">
    <property type="entry name" value="MFS"/>
    <property type="match status" value="1"/>
</dbReference>
<dbReference type="InterPro" id="IPR011701">
    <property type="entry name" value="MFS"/>
</dbReference>
<dbReference type="InterPro" id="IPR020846">
    <property type="entry name" value="MFS_dom"/>
</dbReference>
<keyword evidence="3" id="KW-1003">Cell membrane</keyword>
<dbReference type="Pfam" id="PF07690">
    <property type="entry name" value="MFS_1"/>
    <property type="match status" value="1"/>
</dbReference>
<accession>A0A512LBQ2</accession>
<keyword evidence="6 7" id="KW-0472">Membrane</keyword>
<reference evidence="9 10" key="1">
    <citation type="submission" date="2019-07" db="EMBL/GenBank/DDBJ databases">
        <title>Whole genome shotgun sequence of Thiobacillus plumbophilus NBRC 107929.</title>
        <authorList>
            <person name="Hosoyama A."/>
            <person name="Uohara A."/>
            <person name="Ohji S."/>
            <person name="Ichikawa N."/>
        </authorList>
    </citation>
    <scope>NUCLEOTIDE SEQUENCE [LARGE SCALE GENOMIC DNA]</scope>
    <source>
        <strain evidence="9 10">NBRC 107929</strain>
    </source>
</reference>
<organism evidence="9 10">
    <name type="scientific">Sulfuriferula plumbiphila</name>
    <dbReference type="NCBI Taxonomy" id="171865"/>
    <lineage>
        <taxon>Bacteria</taxon>
        <taxon>Pseudomonadati</taxon>
        <taxon>Pseudomonadota</taxon>
        <taxon>Betaproteobacteria</taxon>
        <taxon>Nitrosomonadales</taxon>
        <taxon>Sulfuricellaceae</taxon>
        <taxon>Sulfuriferula</taxon>
    </lineage>
</organism>
<feature type="transmembrane region" description="Helical" evidence="7">
    <location>
        <begin position="51"/>
        <end position="70"/>
    </location>
</feature>
<keyword evidence="10" id="KW-1185">Reference proteome</keyword>
<sequence length="459" mass="48779">MQPSEKMTSTELRASIGLASIFGLRMLGMFLILPVFALYAEHLPGGANHTMIGLALGAYGLTQALLQLPFGIASDKFGRKRVIYFGLILFAIGSFVAASATTIETIILGRVIQGAGAISAAVTALLADLTREEHRTKAMAMIGGTIGVTFAASLVMGPALYQFIGMPGIFAMTGILATTALAVVKWGVPDPLISRFHADAETNPARLGDVLRDTQLLRLNFGIFSLHAAQMAMFVVLPFALRNTSSLDINHQWEVYLPVVLVSFVLMVPAIIYGETRSKLKQVFVTAVAGMLAAQLAMAASMDHFWGIVVALTMYFIAFNVLEATLPSLISKLAPTTAKGTAMGVYNTSQSLGLFFGGATGGWLSQHYGFSAVFMFSSGLMLAWLVAAAGMRTPPAVKTRMFHVGRLDSDQAGQLARRLGALSGVMEAAVIAEEGVAILKVALHGWDERGALNLIGETT</sequence>
<comment type="caution">
    <text evidence="9">The sequence shown here is derived from an EMBL/GenBank/DDBJ whole genome shotgun (WGS) entry which is preliminary data.</text>
</comment>
<dbReference type="InterPro" id="IPR050171">
    <property type="entry name" value="MFS_Transporters"/>
</dbReference>
<evidence type="ECO:0000256" key="4">
    <source>
        <dbReference type="ARBA" id="ARBA00022692"/>
    </source>
</evidence>
<evidence type="ECO:0000256" key="2">
    <source>
        <dbReference type="ARBA" id="ARBA00022448"/>
    </source>
</evidence>
<dbReference type="InterPro" id="IPR036259">
    <property type="entry name" value="MFS_trans_sf"/>
</dbReference>
<feature type="transmembrane region" description="Helical" evidence="7">
    <location>
        <begin position="221"/>
        <end position="241"/>
    </location>
</feature>
<dbReference type="GO" id="GO:0005886">
    <property type="term" value="C:plasma membrane"/>
    <property type="evidence" value="ECO:0007669"/>
    <property type="project" value="UniProtKB-SubCell"/>
</dbReference>
<evidence type="ECO:0000256" key="3">
    <source>
        <dbReference type="ARBA" id="ARBA00022475"/>
    </source>
</evidence>
<keyword evidence="4 7" id="KW-0812">Transmembrane</keyword>
<dbReference type="AlphaFoldDB" id="A0A512LBQ2"/>
<dbReference type="GO" id="GO:0022857">
    <property type="term" value="F:transmembrane transporter activity"/>
    <property type="evidence" value="ECO:0007669"/>
    <property type="project" value="InterPro"/>
</dbReference>
<feature type="transmembrane region" description="Helical" evidence="7">
    <location>
        <begin position="343"/>
        <end position="364"/>
    </location>
</feature>
<feature type="transmembrane region" description="Helical" evidence="7">
    <location>
        <begin position="253"/>
        <end position="273"/>
    </location>
</feature>
<dbReference type="EMBL" id="BKAD01000040">
    <property type="protein sequence ID" value="GEP31910.1"/>
    <property type="molecule type" value="Genomic_DNA"/>
</dbReference>
<gene>
    <name evidence="9" type="ORF">TPL01_30480</name>
</gene>
<keyword evidence="5 7" id="KW-1133">Transmembrane helix</keyword>
<comment type="subcellular location">
    <subcellularLocation>
        <location evidence="1">Cell membrane</location>
        <topology evidence="1">Multi-pass membrane protein</topology>
    </subcellularLocation>
</comment>
<dbReference type="Gene3D" id="1.20.1250.20">
    <property type="entry name" value="MFS general substrate transporter like domains"/>
    <property type="match status" value="1"/>
</dbReference>
<feature type="transmembrane region" description="Helical" evidence="7">
    <location>
        <begin position="107"/>
        <end position="127"/>
    </location>
</feature>
<dbReference type="CDD" id="cd17472">
    <property type="entry name" value="MFS_YajR_like"/>
    <property type="match status" value="1"/>
</dbReference>
<feature type="transmembrane region" description="Helical" evidence="7">
    <location>
        <begin position="139"/>
        <end position="163"/>
    </location>
</feature>
<feature type="transmembrane region" description="Helical" evidence="7">
    <location>
        <begin position="280"/>
        <end position="298"/>
    </location>
</feature>
<evidence type="ECO:0000259" key="8">
    <source>
        <dbReference type="PROSITE" id="PS50850"/>
    </source>
</evidence>